<evidence type="ECO:0000313" key="2">
    <source>
        <dbReference type="Proteomes" id="UP001160027"/>
    </source>
</evidence>
<name>A0ABY5TRU7_9VIRU</name>
<dbReference type="EMBL" id="OP072523">
    <property type="protein sequence ID" value="UVX36408.1"/>
    <property type="molecule type" value="Genomic_DNA"/>
</dbReference>
<sequence>MNIDASVIDQVGETIYARWKDAALADLANIICQKDLFPITDDYVGIVVGDGRHVALPAWYSDVTNVQTTDGVKLDFQVNYDMGDGWTPETKYANCLTIAERLNVGTAVTVTGTHGFAKLPAPLSSVLAAVIEADQNVLEQTDRITSKSIEDVSVSYATINETAMERALTPYQSLINQWSLCRNGVQTGGILSMPRKHHQLPWWLNAQDYMGGDYAYGNAL</sequence>
<evidence type="ECO:0000313" key="1">
    <source>
        <dbReference type="EMBL" id="UVX36408.1"/>
    </source>
</evidence>
<protein>
    <submittedName>
        <fullName evidence="1">Uncharacterized protein</fullName>
    </submittedName>
</protein>
<dbReference type="Proteomes" id="UP001160027">
    <property type="component" value="Segment"/>
</dbReference>
<accession>A0ABY5TRU7</accession>
<reference evidence="2" key="1">
    <citation type="submission" date="2022-07" db="EMBL/GenBank/DDBJ databases">
        <title>High-quality bacteriophage genomes in the Japanese 4D cohort.</title>
        <authorList>
            <person name="Nishijima S."/>
        </authorList>
    </citation>
    <scope>NUCLEOTIDE SEQUENCE [LARGE SCALE GENOMIC DNA]</scope>
</reference>
<organism evidence="1 2">
    <name type="scientific">Bacteriophage sp</name>
    <dbReference type="NCBI Taxonomy" id="38018"/>
    <lineage>
        <taxon>Viruses</taxon>
    </lineage>
</organism>
<keyword evidence="2" id="KW-1185">Reference proteome</keyword>
<proteinExistence type="predicted"/>